<protein>
    <submittedName>
        <fullName evidence="2">Uncharacterized protein</fullName>
    </submittedName>
</protein>
<keyword evidence="3" id="KW-1185">Reference proteome</keyword>
<dbReference type="AlphaFoldDB" id="A0A6N8CPG4"/>
<evidence type="ECO:0000313" key="2">
    <source>
        <dbReference type="EMBL" id="MTT32059.1"/>
    </source>
</evidence>
<dbReference type="EMBL" id="WNHB01000012">
    <property type="protein sequence ID" value="MTT32059.1"/>
    <property type="molecule type" value="Genomic_DNA"/>
</dbReference>
<gene>
    <name evidence="2" type="ORF">GMB86_08565</name>
</gene>
<reference evidence="2 3" key="1">
    <citation type="submission" date="2019-11" db="EMBL/GenBank/DDBJ databases">
        <title>Terrilactibacillus tamarindus sp. nov. BCM23-1 isolated from bark of Tamarindus indica.</title>
        <authorList>
            <person name="Kingkaew E."/>
            <person name="Tanasupawat S."/>
        </authorList>
    </citation>
    <scope>NUCLEOTIDE SEQUENCE [LARGE SCALE GENOMIC DNA]</scope>
    <source>
        <strain evidence="2 3">BCM23-1</strain>
    </source>
</reference>
<dbReference type="Proteomes" id="UP000440978">
    <property type="component" value="Unassembled WGS sequence"/>
</dbReference>
<comment type="caution">
    <text evidence="2">The sequence shown here is derived from an EMBL/GenBank/DDBJ whole genome shotgun (WGS) entry which is preliminary data.</text>
</comment>
<sequence length="61" mass="7017">MYSIVFQSVFTITQLIKEQAGSNMDSVFFYVSNMPLNPLSDKDSRGKRVTNEEQRFTAYSV</sequence>
<proteinExistence type="predicted"/>
<organism evidence="2 3">
    <name type="scientific">Terrilactibacillus tamarindi</name>
    <dbReference type="NCBI Taxonomy" id="2599694"/>
    <lineage>
        <taxon>Bacteria</taxon>
        <taxon>Bacillati</taxon>
        <taxon>Bacillota</taxon>
        <taxon>Bacilli</taxon>
        <taxon>Bacillales</taxon>
        <taxon>Bacillaceae</taxon>
        <taxon>Terrilactibacillus</taxon>
    </lineage>
</organism>
<evidence type="ECO:0000256" key="1">
    <source>
        <dbReference type="SAM" id="MobiDB-lite"/>
    </source>
</evidence>
<feature type="region of interest" description="Disordered" evidence="1">
    <location>
        <begin position="41"/>
        <end position="61"/>
    </location>
</feature>
<accession>A0A6N8CPG4</accession>
<dbReference type="RefSeq" id="WP_155218710.1">
    <property type="nucleotide sequence ID" value="NZ_WNHB01000012.1"/>
</dbReference>
<evidence type="ECO:0000313" key="3">
    <source>
        <dbReference type="Proteomes" id="UP000440978"/>
    </source>
</evidence>
<feature type="compositionally biased region" description="Basic and acidic residues" evidence="1">
    <location>
        <begin position="41"/>
        <end position="55"/>
    </location>
</feature>
<name>A0A6N8CPG4_9BACI</name>